<dbReference type="OrthoDB" id="4013630at2759"/>
<evidence type="ECO:0000313" key="2">
    <source>
        <dbReference type="EMBL" id="ABN64824.2"/>
    </source>
</evidence>
<keyword evidence="1" id="KW-0812">Transmembrane</keyword>
<dbReference type="InParanoid" id="A3LNB0"/>
<feature type="transmembrane region" description="Helical" evidence="1">
    <location>
        <begin position="101"/>
        <end position="123"/>
    </location>
</feature>
<dbReference type="eggNOG" id="ENOG502RMSE">
    <property type="taxonomic scope" value="Eukaryota"/>
</dbReference>
<feature type="transmembrane region" description="Helical" evidence="1">
    <location>
        <begin position="38"/>
        <end position="58"/>
    </location>
</feature>
<feature type="transmembrane region" description="Helical" evidence="1">
    <location>
        <begin position="381"/>
        <end position="405"/>
    </location>
</feature>
<dbReference type="EMBL" id="CP000496">
    <property type="protein sequence ID" value="ABN64824.2"/>
    <property type="molecule type" value="Genomic_DNA"/>
</dbReference>
<gene>
    <name evidence="2" type="ORF">PICST_29528</name>
</gene>
<dbReference type="OMA" id="ANDMHEN"/>
<feature type="transmembrane region" description="Helical" evidence="1">
    <location>
        <begin position="200"/>
        <end position="218"/>
    </location>
</feature>
<dbReference type="RefSeq" id="XP_001382853.2">
    <property type="nucleotide sequence ID" value="XM_001382816.1"/>
</dbReference>
<feature type="transmembrane region" description="Helical" evidence="1">
    <location>
        <begin position="6"/>
        <end position="26"/>
    </location>
</feature>
<feature type="transmembrane region" description="Helical" evidence="1">
    <location>
        <begin position="280"/>
        <end position="298"/>
    </location>
</feature>
<keyword evidence="3" id="KW-1185">Reference proteome</keyword>
<dbReference type="KEGG" id="pic:PICST_29528"/>
<dbReference type="HOGENOM" id="CLU_649097_0_0_1"/>
<dbReference type="GeneID" id="4837205"/>
<reference evidence="2 3" key="1">
    <citation type="journal article" date="2007" name="Nat. Biotechnol.">
        <title>Genome sequence of the lignocellulose-bioconverting and xylose-fermenting yeast Pichia stipitis.</title>
        <authorList>
            <person name="Jeffries T.W."/>
            <person name="Grigoriev I.V."/>
            <person name="Grimwood J."/>
            <person name="Laplaza J.M."/>
            <person name="Aerts A."/>
            <person name="Salamov A."/>
            <person name="Schmutz J."/>
            <person name="Lindquist E."/>
            <person name="Dehal P."/>
            <person name="Shapiro H."/>
            <person name="Jin Y.S."/>
            <person name="Passoth V."/>
            <person name="Richardson P.M."/>
        </authorList>
    </citation>
    <scope>NUCLEOTIDE SEQUENCE [LARGE SCALE GENOMIC DNA]</scope>
    <source>
        <strain evidence="3">ATCC 58785 / CBS 6054 / NBRC 10063 / NRRL Y-11545</strain>
    </source>
</reference>
<sequence>MSAYYYISIALSCSLATFYITRYTRITKKLPCSSNSDIRFCLGSLVVLTGWNLLFTLFNQHIIFDLPTITRFLEGISDTNLVNKRRSSSLNWFYFVKDMEIASIMVVSMLFIHLFSIGILHCVELFESIIVDIQLAQEACFGKNEGGILTFSYKDDDVIDMEVNMNRGQLLNSGSSSSIRTQRISLLPELYPRRFFKRNFAIFLIALVASAKFLPSSFQLTSSSILFETQLYQFRFDHIYVALVVTFTLDTVTKFIKVISISGSSPYNSFKFTNLLTRFIWLYDCIILNFSLSFIIIFNDVLINMINLIINQNPSSDSSLPHSASGRTSIQFISSIMINYFSHSGLSSESPMCSEAVSHSYCDRHKLLISFIAAFDSLYNILISCWNVLNLCCFIVAPFMIWIIIEIKIELLARHIKRTSCSV</sequence>
<accession>A3LNB0</accession>
<feature type="transmembrane region" description="Helical" evidence="1">
    <location>
        <begin position="238"/>
        <end position="259"/>
    </location>
</feature>
<organism evidence="2 3">
    <name type="scientific">Scheffersomyces stipitis (strain ATCC 58785 / CBS 6054 / NBRC 10063 / NRRL Y-11545)</name>
    <name type="common">Yeast</name>
    <name type="synonym">Pichia stipitis</name>
    <dbReference type="NCBI Taxonomy" id="322104"/>
    <lineage>
        <taxon>Eukaryota</taxon>
        <taxon>Fungi</taxon>
        <taxon>Dikarya</taxon>
        <taxon>Ascomycota</taxon>
        <taxon>Saccharomycotina</taxon>
        <taxon>Pichiomycetes</taxon>
        <taxon>Debaryomycetaceae</taxon>
        <taxon>Scheffersomyces</taxon>
    </lineage>
</organism>
<dbReference type="AlphaFoldDB" id="A3LNB0"/>
<protein>
    <submittedName>
        <fullName evidence="2">Uncharacterized protein</fullName>
    </submittedName>
</protein>
<keyword evidence="1" id="KW-1133">Transmembrane helix</keyword>
<evidence type="ECO:0000256" key="1">
    <source>
        <dbReference type="SAM" id="Phobius"/>
    </source>
</evidence>
<evidence type="ECO:0000313" key="3">
    <source>
        <dbReference type="Proteomes" id="UP000002258"/>
    </source>
</evidence>
<name>A3LNB0_PICST</name>
<keyword evidence="1" id="KW-0472">Membrane</keyword>
<dbReference type="Proteomes" id="UP000002258">
    <property type="component" value="Chromosome 2"/>
</dbReference>
<proteinExistence type="predicted"/>